<gene>
    <name evidence="1" type="ORF">KIN20_030671</name>
</gene>
<dbReference type="EMBL" id="JAHQIW010006470">
    <property type="protein sequence ID" value="KAJ1369255.1"/>
    <property type="molecule type" value="Genomic_DNA"/>
</dbReference>
<evidence type="ECO:0000313" key="1">
    <source>
        <dbReference type="EMBL" id="KAJ1369255.1"/>
    </source>
</evidence>
<protein>
    <submittedName>
        <fullName evidence="1">Uncharacterized protein</fullName>
    </submittedName>
</protein>
<organism evidence="1 2">
    <name type="scientific">Parelaphostrongylus tenuis</name>
    <name type="common">Meningeal worm</name>
    <dbReference type="NCBI Taxonomy" id="148309"/>
    <lineage>
        <taxon>Eukaryota</taxon>
        <taxon>Metazoa</taxon>
        <taxon>Ecdysozoa</taxon>
        <taxon>Nematoda</taxon>
        <taxon>Chromadorea</taxon>
        <taxon>Rhabditida</taxon>
        <taxon>Rhabditina</taxon>
        <taxon>Rhabditomorpha</taxon>
        <taxon>Strongyloidea</taxon>
        <taxon>Metastrongylidae</taxon>
        <taxon>Parelaphostrongylus</taxon>
    </lineage>
</organism>
<proteinExistence type="predicted"/>
<comment type="caution">
    <text evidence="1">The sequence shown here is derived from an EMBL/GenBank/DDBJ whole genome shotgun (WGS) entry which is preliminary data.</text>
</comment>
<dbReference type="Proteomes" id="UP001196413">
    <property type="component" value="Unassembled WGS sequence"/>
</dbReference>
<sequence length="67" mass="7278">MTGEEVAHLLCVNFNQDAKSLAVGHANGYILYKTTDALESSIVLDDADTSPGSVLLFKFFRLSEKSV</sequence>
<name>A0AAD5R462_PARTN</name>
<accession>A0AAD5R462</accession>
<keyword evidence="2" id="KW-1185">Reference proteome</keyword>
<reference evidence="1" key="1">
    <citation type="submission" date="2021-06" db="EMBL/GenBank/DDBJ databases">
        <title>Parelaphostrongylus tenuis whole genome reference sequence.</title>
        <authorList>
            <person name="Garwood T.J."/>
            <person name="Larsen P.A."/>
            <person name="Fountain-Jones N.M."/>
            <person name="Garbe J.R."/>
            <person name="Macchietto M.G."/>
            <person name="Kania S.A."/>
            <person name="Gerhold R.W."/>
            <person name="Richards J.E."/>
            <person name="Wolf T.M."/>
        </authorList>
    </citation>
    <scope>NUCLEOTIDE SEQUENCE</scope>
    <source>
        <strain evidence="1">MNPRO001-30</strain>
        <tissue evidence="1">Meninges</tissue>
    </source>
</reference>
<dbReference type="AlphaFoldDB" id="A0AAD5R462"/>
<evidence type="ECO:0000313" key="2">
    <source>
        <dbReference type="Proteomes" id="UP001196413"/>
    </source>
</evidence>